<feature type="region of interest" description="Disordered" evidence="1">
    <location>
        <begin position="78"/>
        <end position="97"/>
    </location>
</feature>
<proteinExistence type="predicted"/>
<feature type="compositionally biased region" description="Low complexity" evidence="1">
    <location>
        <begin position="80"/>
        <end position="97"/>
    </location>
</feature>
<protein>
    <submittedName>
        <fullName evidence="2">Uncharacterized protein</fullName>
    </submittedName>
</protein>
<dbReference type="EMBL" id="HG711939">
    <property type="protein sequence ID" value="CDJ49924.1"/>
    <property type="molecule type" value="Genomic_DNA"/>
</dbReference>
<dbReference type="OrthoDB" id="347425at2759"/>
<evidence type="ECO:0000256" key="1">
    <source>
        <dbReference type="SAM" id="MobiDB-lite"/>
    </source>
</evidence>
<dbReference type="VEuPathDB" id="ToxoDB:EBH_0072680"/>
<organism evidence="2 3">
    <name type="scientific">Eimeria brunetti</name>
    <dbReference type="NCBI Taxonomy" id="51314"/>
    <lineage>
        <taxon>Eukaryota</taxon>
        <taxon>Sar</taxon>
        <taxon>Alveolata</taxon>
        <taxon>Apicomplexa</taxon>
        <taxon>Conoidasida</taxon>
        <taxon>Coccidia</taxon>
        <taxon>Eucoccidiorida</taxon>
        <taxon>Eimeriorina</taxon>
        <taxon>Eimeriidae</taxon>
        <taxon>Eimeria</taxon>
    </lineage>
</organism>
<reference evidence="2" key="2">
    <citation type="submission" date="2013-10" db="EMBL/GenBank/DDBJ databases">
        <authorList>
            <person name="Aslett M."/>
        </authorList>
    </citation>
    <scope>NUCLEOTIDE SEQUENCE [LARGE SCALE GENOMIC DNA]</scope>
    <source>
        <strain evidence="2">Houghton</strain>
    </source>
</reference>
<accession>U6LN02</accession>
<evidence type="ECO:0000313" key="3">
    <source>
        <dbReference type="Proteomes" id="UP000030750"/>
    </source>
</evidence>
<evidence type="ECO:0000313" key="2">
    <source>
        <dbReference type="EMBL" id="CDJ49924.1"/>
    </source>
</evidence>
<name>U6LN02_9EIME</name>
<sequence length="391" mass="44572">MDDQWLQGGPWWKELNEQLGARDGARLDLQDAADNIEEISSGPFLSWRQRGRRTRSAKAAVIAVLVVLVSGARYIMSKKSQAQQTSPTPQTPQLSQLPLDDGSMHQYLYEFNRAADEMHDAWEASEIPVQQAFQEFFTPSLEDGQELFQGPLTPIFEHVEKMRECEVPPESDVEARGEFAQHLQLLRNVCRVATLRLKEMEFAVNVNKHMMEPAPAHEKFQNNEDVPATYFPRPSEVFGSGSMDNVDKKIADNLMLLMAAEDKHDAYNFVARNYFDGFLKPVGEDDAFDPARSAARYQVPYSGKPFLSGAFAEAAEHVFRDSTPIYWDPRQFHRDGAKWTNEEVLEATKRQQEGISKNFERRLSSKREQMRALLQEGVPQDDLLISALFLL</sequence>
<dbReference type="Proteomes" id="UP000030750">
    <property type="component" value="Unassembled WGS sequence"/>
</dbReference>
<gene>
    <name evidence="2" type="ORF">EBH_0072680</name>
</gene>
<reference evidence="2" key="1">
    <citation type="submission" date="2013-10" db="EMBL/GenBank/DDBJ databases">
        <title>Genomic analysis of the causative agents of coccidiosis in chickens.</title>
        <authorList>
            <person name="Reid A.J."/>
            <person name="Blake D."/>
            <person name="Billington K."/>
            <person name="Browne H."/>
            <person name="Dunn M."/>
            <person name="Hung S."/>
            <person name="Kawahara F."/>
            <person name="Miranda-Saavedra D."/>
            <person name="Mourier T."/>
            <person name="Nagra H."/>
            <person name="Otto T.D."/>
            <person name="Rawlings N."/>
            <person name="Sanchez A."/>
            <person name="Sanders M."/>
            <person name="Subramaniam C."/>
            <person name="Tay Y."/>
            <person name="Dear P."/>
            <person name="Doerig C."/>
            <person name="Gruber A."/>
            <person name="Parkinson J."/>
            <person name="Shirley M."/>
            <person name="Wan K.L."/>
            <person name="Berriman M."/>
            <person name="Tomley F."/>
            <person name="Pain A."/>
        </authorList>
    </citation>
    <scope>NUCLEOTIDE SEQUENCE [LARGE SCALE GENOMIC DNA]</scope>
    <source>
        <strain evidence="2">Houghton</strain>
    </source>
</reference>
<keyword evidence="3" id="KW-1185">Reference proteome</keyword>
<dbReference type="AlphaFoldDB" id="U6LN02"/>